<evidence type="ECO:0000256" key="1">
    <source>
        <dbReference type="SAM" id="MobiDB-lite"/>
    </source>
</evidence>
<organism evidence="2 3">
    <name type="scientific">Mustela putorius furo</name>
    <name type="common">European domestic ferret</name>
    <name type="synonym">Mustela furo</name>
    <dbReference type="NCBI Taxonomy" id="9669"/>
    <lineage>
        <taxon>Eukaryota</taxon>
        <taxon>Metazoa</taxon>
        <taxon>Chordata</taxon>
        <taxon>Craniata</taxon>
        <taxon>Vertebrata</taxon>
        <taxon>Euteleostomi</taxon>
        <taxon>Mammalia</taxon>
        <taxon>Eutheria</taxon>
        <taxon>Laurasiatheria</taxon>
        <taxon>Carnivora</taxon>
        <taxon>Caniformia</taxon>
        <taxon>Musteloidea</taxon>
        <taxon>Mustelidae</taxon>
        <taxon>Mustelinae</taxon>
        <taxon>Mustela</taxon>
    </lineage>
</organism>
<sequence length="296" mass="32132">MRGASVGAFGDVCPKREHRSMHARQAAEPELLCENPQREGIQPAETSLAPWGALQASPKPKLRAFPSLGRNSLSPGEERGIWQGARLAAWHPELAASSRGWGRGVSRGTRCRENCWRGSRRAKITRSAIVTVLKKIQSREPSGSRAAAKRRGWRPRGVPTPSGDRGPGAARLAARRGTGGTTGQQRLLQVPGASALAAPRGLLRWNGLVPHPRFPLLRNPGSTRGKSPSRNGPDCPEKSESVGPCCHFLDPLAPLPAAPRPRKPWYRLGQSQLILPCRYKRVRKTLQGGKTKTAIL</sequence>
<gene>
    <name evidence="3" type="primary">MIR1915HG</name>
</gene>
<dbReference type="CTD" id="399726"/>
<protein>
    <submittedName>
        <fullName evidence="3">LOW QUALITY PROTEIN: uncharacterized protein MIR1915HG</fullName>
    </submittedName>
</protein>
<evidence type="ECO:0000313" key="2">
    <source>
        <dbReference type="Proteomes" id="UP000000715"/>
    </source>
</evidence>
<name>A0A8U0SDQ4_MUSPF</name>
<feature type="region of interest" description="Disordered" evidence="1">
    <location>
        <begin position="213"/>
        <end position="240"/>
    </location>
</feature>
<proteinExistence type="predicted"/>
<dbReference type="Proteomes" id="UP000000715">
    <property type="component" value="Unplaced"/>
</dbReference>
<feature type="region of interest" description="Disordered" evidence="1">
    <location>
        <begin position="137"/>
        <end position="190"/>
    </location>
</feature>
<dbReference type="OrthoDB" id="9838158at2759"/>
<reference evidence="3" key="1">
    <citation type="submission" date="2025-08" db="UniProtKB">
        <authorList>
            <consortium name="RefSeq"/>
        </authorList>
    </citation>
    <scope>IDENTIFICATION</scope>
    <source>
        <tissue evidence="3">Brain</tissue>
    </source>
</reference>
<dbReference type="AlphaFoldDB" id="A0A8U0SDQ4"/>
<dbReference type="RefSeq" id="XP_044940971.1">
    <property type="nucleotide sequence ID" value="XM_045085036.1"/>
</dbReference>
<keyword evidence="2" id="KW-1185">Reference proteome</keyword>
<evidence type="ECO:0000313" key="3">
    <source>
        <dbReference type="RefSeq" id="XP_044940971.1"/>
    </source>
</evidence>
<feature type="compositionally biased region" description="Polar residues" evidence="1">
    <location>
        <begin position="220"/>
        <end position="230"/>
    </location>
</feature>
<dbReference type="GeneID" id="101675414"/>
<accession>A0A8U0SDQ4</accession>